<organism evidence="1 2">
    <name type="scientific">Arcicella rosea</name>
    <dbReference type="NCBI Taxonomy" id="502909"/>
    <lineage>
        <taxon>Bacteria</taxon>
        <taxon>Pseudomonadati</taxon>
        <taxon>Bacteroidota</taxon>
        <taxon>Cytophagia</taxon>
        <taxon>Cytophagales</taxon>
        <taxon>Flectobacillaceae</taxon>
        <taxon>Arcicella</taxon>
    </lineage>
</organism>
<dbReference type="AlphaFoldDB" id="A0A841EUN5"/>
<accession>A0A841EUN5</accession>
<name>A0A841EUN5_9BACT</name>
<sequence>MICFKMIQIAGLRTQNFTANANLTENSHKRLQINTLITNLPKANSKNKKMQV</sequence>
<reference evidence="1 2" key="1">
    <citation type="submission" date="2020-08" db="EMBL/GenBank/DDBJ databases">
        <title>Functional genomics of gut bacteria from endangered species of beetles.</title>
        <authorList>
            <person name="Carlos-Shanley C."/>
        </authorList>
    </citation>
    <scope>NUCLEOTIDE SEQUENCE [LARGE SCALE GENOMIC DNA]</scope>
    <source>
        <strain evidence="1 2">S00070</strain>
    </source>
</reference>
<gene>
    <name evidence="1" type="ORF">HNP25_003770</name>
</gene>
<comment type="caution">
    <text evidence="1">The sequence shown here is derived from an EMBL/GenBank/DDBJ whole genome shotgun (WGS) entry which is preliminary data.</text>
</comment>
<evidence type="ECO:0000313" key="2">
    <source>
        <dbReference type="Proteomes" id="UP000524404"/>
    </source>
</evidence>
<keyword evidence="2" id="KW-1185">Reference proteome</keyword>
<proteinExistence type="predicted"/>
<evidence type="ECO:0000313" key="1">
    <source>
        <dbReference type="EMBL" id="MBB6005099.1"/>
    </source>
</evidence>
<protein>
    <submittedName>
        <fullName evidence="1">Uncharacterized protein</fullName>
    </submittedName>
</protein>
<dbReference type="EMBL" id="JACHKT010000035">
    <property type="protein sequence ID" value="MBB6005099.1"/>
    <property type="molecule type" value="Genomic_DNA"/>
</dbReference>
<dbReference type="Proteomes" id="UP000524404">
    <property type="component" value="Unassembled WGS sequence"/>
</dbReference>